<dbReference type="PANTHER" id="PTHR43630:SF2">
    <property type="entry name" value="GLYCOSYLTRANSFERASE"/>
    <property type="match status" value="1"/>
</dbReference>
<comment type="caution">
    <text evidence="2">The sequence shown here is derived from an EMBL/GenBank/DDBJ whole genome shotgun (WGS) entry which is preliminary data.</text>
</comment>
<dbReference type="Gene3D" id="3.90.550.10">
    <property type="entry name" value="Spore Coat Polysaccharide Biosynthesis Protein SpsA, Chain A"/>
    <property type="match status" value="1"/>
</dbReference>
<sequence>MKRETIPVSVIIMTKNEERRIRRCLEGVKAFDEVFVVDSNSTDRTADIVNEMGAILVNFTWDGKYPKKKQWCLENLPFKHDWVIYVDADEIVTPEAEAEIKKLFQKKPEADGYFAGYDYIFMDKVLKYGHRMYKLILFNRNKGRFLDYDDLDAMNMWEVEGHYQPQIYGKTEVLSKHLIHFDHDSLFDYFAKHNRYSDWEAVVRNKGLFSNLNESQIAIRKVQKKIFNKMPMKWVFAFLHSYCLKLGLLDGKAGFHYALARSMYYWQVGIKMYSLNSANKDRAL</sequence>
<evidence type="ECO:0000313" key="2">
    <source>
        <dbReference type="EMBL" id="MBD0379768.1"/>
    </source>
</evidence>
<protein>
    <submittedName>
        <fullName evidence="2">Glycosyltransferase family 2 protein</fullName>
    </submittedName>
</protein>
<dbReference type="InterPro" id="IPR001173">
    <property type="entry name" value="Glyco_trans_2-like"/>
</dbReference>
<reference evidence="2" key="1">
    <citation type="submission" date="2020-09" db="EMBL/GenBank/DDBJ databases">
        <title>Draft Genome Sequence of Paenibacillus sp. WST5.</title>
        <authorList>
            <person name="Bao Z."/>
        </authorList>
    </citation>
    <scope>NUCLEOTIDE SEQUENCE</scope>
    <source>
        <strain evidence="2">WST5</strain>
    </source>
</reference>
<dbReference type="InterPro" id="IPR029044">
    <property type="entry name" value="Nucleotide-diphossugar_trans"/>
</dbReference>
<dbReference type="Pfam" id="PF00535">
    <property type="entry name" value="Glycos_transf_2"/>
    <property type="match status" value="1"/>
</dbReference>
<organism evidence="2 3">
    <name type="scientific">Paenibacillus sedimenti</name>
    <dbReference type="NCBI Taxonomy" id="2770274"/>
    <lineage>
        <taxon>Bacteria</taxon>
        <taxon>Bacillati</taxon>
        <taxon>Bacillota</taxon>
        <taxon>Bacilli</taxon>
        <taxon>Bacillales</taxon>
        <taxon>Paenibacillaceae</taxon>
        <taxon>Paenibacillus</taxon>
    </lineage>
</organism>
<dbReference type="SUPFAM" id="SSF53448">
    <property type="entry name" value="Nucleotide-diphospho-sugar transferases"/>
    <property type="match status" value="1"/>
</dbReference>
<dbReference type="AlphaFoldDB" id="A0A926QIM4"/>
<keyword evidence="3" id="KW-1185">Reference proteome</keyword>
<evidence type="ECO:0000259" key="1">
    <source>
        <dbReference type="Pfam" id="PF00535"/>
    </source>
</evidence>
<proteinExistence type="predicted"/>
<gene>
    <name evidence="2" type="ORF">ICC18_06560</name>
</gene>
<dbReference type="RefSeq" id="WP_188173556.1">
    <property type="nucleotide sequence ID" value="NZ_JACVVD010000002.1"/>
</dbReference>
<dbReference type="EMBL" id="JACVVD010000002">
    <property type="protein sequence ID" value="MBD0379768.1"/>
    <property type="molecule type" value="Genomic_DNA"/>
</dbReference>
<dbReference type="Proteomes" id="UP000650466">
    <property type="component" value="Unassembled WGS sequence"/>
</dbReference>
<feature type="domain" description="Glycosyltransferase 2-like" evidence="1">
    <location>
        <begin position="9"/>
        <end position="147"/>
    </location>
</feature>
<accession>A0A926QIM4</accession>
<dbReference type="CDD" id="cd02511">
    <property type="entry name" value="Beta4Glucosyltransferase"/>
    <property type="match status" value="1"/>
</dbReference>
<dbReference type="PANTHER" id="PTHR43630">
    <property type="entry name" value="POLY-BETA-1,6-N-ACETYL-D-GLUCOSAMINE SYNTHASE"/>
    <property type="match status" value="1"/>
</dbReference>
<evidence type="ECO:0000313" key="3">
    <source>
        <dbReference type="Proteomes" id="UP000650466"/>
    </source>
</evidence>
<name>A0A926QIM4_9BACL</name>